<dbReference type="FunFam" id="3.30.450.30:FF:000001">
    <property type="entry name" value="Profilin"/>
    <property type="match status" value="1"/>
</dbReference>
<evidence type="ECO:0000256" key="6">
    <source>
        <dbReference type="RuleBase" id="RU003908"/>
    </source>
</evidence>
<organism evidence="9 10">
    <name type="scientific">Umbelopsis vinacea</name>
    <dbReference type="NCBI Taxonomy" id="44442"/>
    <lineage>
        <taxon>Eukaryota</taxon>
        <taxon>Fungi</taxon>
        <taxon>Fungi incertae sedis</taxon>
        <taxon>Mucoromycota</taxon>
        <taxon>Mucoromycotina</taxon>
        <taxon>Umbelopsidomycetes</taxon>
        <taxon>Umbelopsidales</taxon>
        <taxon>Umbelopsidaceae</taxon>
        <taxon>Umbelopsis</taxon>
    </lineage>
</organism>
<comment type="function">
    <text evidence="6">Binds to actin and affects the structure of the cytoskeleton. At high concentrations, profilin prevents the polymerization of actin, whereas it enhances it at low concentrations.</text>
</comment>
<comment type="caution">
    <text evidence="9">The sequence shown here is derived from an EMBL/GenBank/DDBJ whole genome shotgun (WGS) entry which is preliminary data.</text>
</comment>
<dbReference type="InterPro" id="IPR048278">
    <property type="entry name" value="PFN"/>
</dbReference>
<dbReference type="Gene3D" id="3.90.550.10">
    <property type="entry name" value="Spore Coat Polysaccharide Biosynthesis Protein SpsA, Chain A"/>
    <property type="match status" value="1"/>
</dbReference>
<dbReference type="EMBL" id="JAEPRA010000004">
    <property type="protein sequence ID" value="KAG2186698.1"/>
    <property type="molecule type" value="Genomic_DNA"/>
</dbReference>
<dbReference type="InterPro" id="IPR005455">
    <property type="entry name" value="PFN_euk"/>
</dbReference>
<evidence type="ECO:0000256" key="1">
    <source>
        <dbReference type="ARBA" id="ARBA00004245"/>
    </source>
</evidence>
<dbReference type="Proteomes" id="UP000612746">
    <property type="component" value="Unassembled WGS sequence"/>
</dbReference>
<dbReference type="PANTHER" id="PTHR42883:SF2">
    <property type="entry name" value="THYMIDYLYLTRANSFERASE"/>
    <property type="match status" value="1"/>
</dbReference>
<evidence type="ECO:0000256" key="4">
    <source>
        <dbReference type="ARBA" id="ARBA00023203"/>
    </source>
</evidence>
<dbReference type="SUPFAM" id="SSF55770">
    <property type="entry name" value="Profilin (actin-binding protein)"/>
    <property type="match status" value="1"/>
</dbReference>
<accession>A0A8H7UNX4</accession>
<keyword evidence="4 7" id="KW-0009">Actin-binding</keyword>
<name>A0A8H7UNX4_9FUNG</name>
<comment type="subunit">
    <text evidence="6">Occurs in many kinds of cells as a complex with monomeric actin in a 1:1 ratio.</text>
</comment>
<dbReference type="Pfam" id="PF00235">
    <property type="entry name" value="Profilin"/>
    <property type="match status" value="1"/>
</dbReference>
<evidence type="ECO:0000256" key="5">
    <source>
        <dbReference type="ARBA" id="ARBA00023212"/>
    </source>
</evidence>
<evidence type="ECO:0000313" key="9">
    <source>
        <dbReference type="EMBL" id="KAG2186698.1"/>
    </source>
</evidence>
<keyword evidence="5 6" id="KW-0206">Cytoskeleton</keyword>
<dbReference type="CDD" id="cd00148">
    <property type="entry name" value="PROF"/>
    <property type="match status" value="1"/>
</dbReference>
<keyword evidence="3" id="KW-0963">Cytoplasm</keyword>
<proteinExistence type="inferred from homology"/>
<dbReference type="PRINTS" id="PR00392">
    <property type="entry name" value="PROFILIN"/>
</dbReference>
<dbReference type="SMART" id="SM00392">
    <property type="entry name" value="PROF"/>
    <property type="match status" value="1"/>
</dbReference>
<dbReference type="PRINTS" id="PR01640">
    <property type="entry name" value="PROFILINPLNT"/>
</dbReference>
<sequence>MSWQAYVDSNLIGSGQITQAGIYGVQGGQWAASANFNVTAAELQTINQGFSDPAVLQANGLRVNGVKYLFLRSDDRSIYGKKGNDGVVIVKTTQAVLIGLYDDKVTPGNATKVVEGLADYLISVNYFVHNIMSVLFEWDIDYTTMAVENVKVLIMGAGYGTRLQRDLLADKTGKYRHLVGVPKALLPLGAQDALITHWLHLLAKNGIPASSVHVITNAACYDAFVEWAKRNNVPEDNIASDGTTSNETRLGAVPDILEGVKRFNLNGDHVLVIGGDTLFLHDFDLAAFLTDFRQKERACLVTTYEVPNETVHKVGIMEINKEGTVTGFVEKPQPTETSSRLACPCFYLFHQQSLNLLQDFLNDCHARNAGLQDYDATGKFLAYLWPRFPIQTHTISGRIDVGGLESYVDAIQYFERQQ</sequence>
<comment type="subcellular location">
    <subcellularLocation>
        <location evidence="1">Cytoplasm</location>
        <location evidence="1">Cytoskeleton</location>
    </subcellularLocation>
</comment>
<reference evidence="9" key="1">
    <citation type="submission" date="2020-12" db="EMBL/GenBank/DDBJ databases">
        <title>Metabolic potential, ecology and presence of endohyphal bacteria is reflected in genomic diversity of Mucoromycotina.</title>
        <authorList>
            <person name="Muszewska A."/>
            <person name="Okrasinska A."/>
            <person name="Steczkiewicz K."/>
            <person name="Drgas O."/>
            <person name="Orlowska M."/>
            <person name="Perlinska-Lenart U."/>
            <person name="Aleksandrzak-Piekarczyk T."/>
            <person name="Szatraj K."/>
            <person name="Zielenkiewicz U."/>
            <person name="Pilsyk S."/>
            <person name="Malc E."/>
            <person name="Mieczkowski P."/>
            <person name="Kruszewska J.S."/>
            <person name="Biernat P."/>
            <person name="Pawlowska J."/>
        </authorList>
    </citation>
    <scope>NUCLEOTIDE SEQUENCE</scope>
    <source>
        <strain evidence="9">WA0000051536</strain>
    </source>
</reference>
<evidence type="ECO:0000256" key="2">
    <source>
        <dbReference type="ARBA" id="ARBA00010058"/>
    </source>
</evidence>
<feature type="domain" description="Nucleotidyl transferase" evidence="8">
    <location>
        <begin position="152"/>
        <end position="412"/>
    </location>
</feature>
<dbReference type="Pfam" id="PF00483">
    <property type="entry name" value="NTP_transferase"/>
    <property type="match status" value="1"/>
</dbReference>
<dbReference type="GO" id="GO:0005856">
    <property type="term" value="C:cytoskeleton"/>
    <property type="evidence" value="ECO:0007669"/>
    <property type="project" value="UniProtKB-SubCell"/>
</dbReference>
<dbReference type="PROSITE" id="PS00414">
    <property type="entry name" value="PROFILIN"/>
    <property type="match status" value="1"/>
</dbReference>
<evidence type="ECO:0000313" key="10">
    <source>
        <dbReference type="Proteomes" id="UP000612746"/>
    </source>
</evidence>
<keyword evidence="10" id="KW-1185">Reference proteome</keyword>
<dbReference type="InterPro" id="IPR005835">
    <property type="entry name" value="NTP_transferase_dom"/>
</dbReference>
<comment type="similarity">
    <text evidence="2 7">Belongs to the profilin family.</text>
</comment>
<protein>
    <recommendedName>
        <fullName evidence="7">Profilin</fullName>
    </recommendedName>
</protein>
<evidence type="ECO:0000256" key="7">
    <source>
        <dbReference type="RuleBase" id="RU003909"/>
    </source>
</evidence>
<gene>
    <name evidence="9" type="ORF">INT44_002924</name>
</gene>
<dbReference type="InterPro" id="IPR029044">
    <property type="entry name" value="Nucleotide-diphossugar_trans"/>
</dbReference>
<dbReference type="AlphaFoldDB" id="A0A8H7UNX4"/>
<evidence type="ECO:0000256" key="3">
    <source>
        <dbReference type="ARBA" id="ARBA00022490"/>
    </source>
</evidence>
<dbReference type="PANTHER" id="PTHR42883">
    <property type="entry name" value="GLUCOSE-1-PHOSPHATE THYMIDYLTRANSFERASE"/>
    <property type="match status" value="1"/>
</dbReference>
<dbReference type="InterPro" id="IPR036140">
    <property type="entry name" value="PFN_sf"/>
</dbReference>
<dbReference type="Gene3D" id="3.30.450.30">
    <property type="entry name" value="Dynein light chain 2a, cytoplasmic"/>
    <property type="match status" value="1"/>
</dbReference>
<evidence type="ECO:0000259" key="8">
    <source>
        <dbReference type="Pfam" id="PF00483"/>
    </source>
</evidence>
<dbReference type="SUPFAM" id="SSF53448">
    <property type="entry name" value="Nucleotide-diphospho-sugar transferases"/>
    <property type="match status" value="1"/>
</dbReference>
<dbReference type="OrthoDB" id="6339427at2759"/>
<dbReference type="InterPro" id="IPR027310">
    <property type="entry name" value="Profilin_CS"/>
</dbReference>
<dbReference type="GO" id="GO:0003779">
    <property type="term" value="F:actin binding"/>
    <property type="evidence" value="ECO:0007669"/>
    <property type="project" value="UniProtKB-KW"/>
</dbReference>